<dbReference type="Gene3D" id="3.40.1360.10">
    <property type="match status" value="1"/>
</dbReference>
<proteinExistence type="predicted"/>
<dbReference type="InterPro" id="IPR025054">
    <property type="entry name" value="DUF3991"/>
</dbReference>
<dbReference type="EMBL" id="AP023367">
    <property type="protein sequence ID" value="BCJ96348.1"/>
    <property type="molecule type" value="Genomic_DNA"/>
</dbReference>
<sequence length="335" mass="39226">MERNRFTEEELALAKRVDLTAVASYLGYTVKRVGKYYTLKEMDSIRIYEKSHWFRWSRQYETGENGGSQIDFLRVFCGMDVKTAVFWLLDFTGYRRIPDMEKKMQRSYHERQLEKHQQTVSTEKKVSFLLPPESRDNKYLYSYLKHNRGIRTEVIDYFVNQGLLYESSPYHNLVFKGNDRKGVTRFASMRGVFDKGGKGFRCDVAGNDKNYGFNVVNEKSQELIVFEAAIDIMSYVDIFNDFDSNKLALGMLADLPLITFLKEHPQITFLRFCLDGDEPGRKAAKELVKKYNELGYEVEDAPPPEGYKDYNEWLVKSKGLEKQMVGQSHTKQHNW</sequence>
<protein>
    <recommendedName>
        <fullName evidence="1">DUF3991 domain-containing protein</fullName>
    </recommendedName>
</protein>
<feature type="domain" description="DUF3991" evidence="1">
    <location>
        <begin position="142"/>
        <end position="214"/>
    </location>
</feature>
<keyword evidence="3" id="KW-1185">Reference proteome</keyword>
<reference evidence="2 3" key="1">
    <citation type="journal article" date="2016" name="Int. J. Syst. Evol. Microbiol.">
        <title>Descriptions of Anaerotaenia torta gen. nov., sp. nov. and Anaerocolumna cellulosilytica gen. nov., sp. nov. isolated from a methanogenic reactor of cattle waste.</title>
        <authorList>
            <person name="Uek A."/>
            <person name="Ohtaki Y."/>
            <person name="Kaku N."/>
            <person name="Ueki K."/>
        </authorList>
    </citation>
    <scope>NUCLEOTIDE SEQUENCE [LARGE SCALE GENOMIC DNA]</scope>
    <source>
        <strain evidence="2 3">SN021</strain>
    </source>
</reference>
<organism evidence="2 3">
    <name type="scientific">Anaerocolumna cellulosilytica</name>
    <dbReference type="NCBI Taxonomy" id="433286"/>
    <lineage>
        <taxon>Bacteria</taxon>
        <taxon>Bacillati</taxon>
        <taxon>Bacillota</taxon>
        <taxon>Clostridia</taxon>
        <taxon>Lachnospirales</taxon>
        <taxon>Lachnospiraceae</taxon>
        <taxon>Anaerocolumna</taxon>
    </lineage>
</organism>
<dbReference type="KEGG" id="acel:acsn021_39170"/>
<dbReference type="AlphaFoldDB" id="A0A6S6RBU0"/>
<evidence type="ECO:0000259" key="1">
    <source>
        <dbReference type="Pfam" id="PF13154"/>
    </source>
</evidence>
<dbReference type="Pfam" id="PF13154">
    <property type="entry name" value="DUF3991"/>
    <property type="match status" value="1"/>
</dbReference>
<evidence type="ECO:0000313" key="2">
    <source>
        <dbReference type="EMBL" id="BCJ96348.1"/>
    </source>
</evidence>
<dbReference type="Proteomes" id="UP000515561">
    <property type="component" value="Chromosome"/>
</dbReference>
<dbReference type="RefSeq" id="WP_184093207.1">
    <property type="nucleotide sequence ID" value="NZ_AP023367.1"/>
</dbReference>
<dbReference type="Pfam" id="PF13155">
    <property type="entry name" value="Toprim_2"/>
    <property type="match status" value="1"/>
</dbReference>
<accession>A0A6S6RBU0</accession>
<dbReference type="SUPFAM" id="SSF57783">
    <property type="entry name" value="Zinc beta-ribbon"/>
    <property type="match status" value="1"/>
</dbReference>
<dbReference type="SUPFAM" id="SSF56731">
    <property type="entry name" value="DNA primase core"/>
    <property type="match status" value="1"/>
</dbReference>
<evidence type="ECO:0000313" key="3">
    <source>
        <dbReference type="Proteomes" id="UP000515561"/>
    </source>
</evidence>
<gene>
    <name evidence="2" type="ORF">acsn021_39170</name>
</gene>
<name>A0A6S6RBU0_9FIRM</name>